<evidence type="ECO:0000256" key="1">
    <source>
        <dbReference type="ARBA" id="ARBA00023242"/>
    </source>
</evidence>
<proteinExistence type="predicted"/>
<dbReference type="GO" id="GO:0008270">
    <property type="term" value="F:zinc ion binding"/>
    <property type="evidence" value="ECO:0007669"/>
    <property type="project" value="InterPro"/>
</dbReference>
<reference evidence="4" key="1">
    <citation type="journal article" date="2021" name="Mol. Plant Microbe Interact.">
        <title>Complete Genome Sequence of the Plant-Pathogenic Fungus Colletotrichum lupini.</title>
        <authorList>
            <person name="Baroncelli R."/>
            <person name="Pensec F."/>
            <person name="Da Lio D."/>
            <person name="Boufleur T."/>
            <person name="Vicente I."/>
            <person name="Sarrocco S."/>
            <person name="Picot A."/>
            <person name="Baraldi E."/>
            <person name="Sukno S."/>
            <person name="Thon M."/>
            <person name="Le Floch G."/>
        </authorList>
    </citation>
    <scope>NUCLEOTIDE SEQUENCE</scope>
    <source>
        <strain evidence="4">IMI 504893</strain>
    </source>
</reference>
<feature type="compositionally biased region" description="Low complexity" evidence="2">
    <location>
        <begin position="112"/>
        <end position="148"/>
    </location>
</feature>
<evidence type="ECO:0000256" key="2">
    <source>
        <dbReference type="SAM" id="MobiDB-lite"/>
    </source>
</evidence>
<organism evidence="4 5">
    <name type="scientific">Colletotrichum lupini</name>
    <dbReference type="NCBI Taxonomy" id="145971"/>
    <lineage>
        <taxon>Eukaryota</taxon>
        <taxon>Fungi</taxon>
        <taxon>Dikarya</taxon>
        <taxon>Ascomycota</taxon>
        <taxon>Pezizomycotina</taxon>
        <taxon>Sordariomycetes</taxon>
        <taxon>Hypocreomycetidae</taxon>
        <taxon>Glomerellales</taxon>
        <taxon>Glomerellaceae</taxon>
        <taxon>Colletotrichum</taxon>
        <taxon>Colletotrichum acutatum species complex</taxon>
    </lineage>
</organism>
<dbReference type="Proteomes" id="UP000830671">
    <property type="component" value="Chromosome 5"/>
</dbReference>
<dbReference type="EMBL" id="CP019477">
    <property type="protein sequence ID" value="UQC85900.1"/>
    <property type="molecule type" value="Genomic_DNA"/>
</dbReference>
<evidence type="ECO:0000313" key="5">
    <source>
        <dbReference type="Proteomes" id="UP000830671"/>
    </source>
</evidence>
<accession>A0A9Q8SZC3</accession>
<gene>
    <name evidence="4" type="ORF">CLUP02_11399</name>
</gene>
<dbReference type="GeneID" id="73345377"/>
<sequence>MKRLGYRKSRNGCLRCKERRVKVCHQNPSPSDEVVDLHLASPFYHIQHCAVYIRPRLTSMNPTQCDENKPCSACVRHGLPCSLENAGAPTGASSQSMAHLPPPGQRTKRSGSRGSASALRRRSSAQSPASLSPQSAAGSLGGQQSASSSGGGGQTSPSSQSDPFPYFSRFLTDLNKTETASGWISDLELMHHYTSVSYRTFSHSSLAQKTLQYDVPREALSYPFLLHQILAFSAYHLAYLQPDCRHAYLMQAAQHQNDAINGMRGTLLGTISSTNCHALFASSIFLTLSAFATYPSYEKYNPSFSPIDSMLDIFTLTDGMSMILRASDEDLRKGPLREIFIRGSGDTTPSTVEATLQPLFERLPRLSSTLAEIGLVEHEGKYAITNAAIALSECIAKVSTFNAMSAPVEFRAVFLWPILMTSDYLDMLRRRHPAAMVVLAHYCVIVHMAEPFCWFLNGWARSLISLISQHLAATPWADLVAWPVEIIGVGGYEVQLDRMAHAMPAVL</sequence>
<dbReference type="CDD" id="cd00067">
    <property type="entry name" value="GAL4"/>
    <property type="match status" value="1"/>
</dbReference>
<dbReference type="KEGG" id="clup:CLUP02_11399"/>
<evidence type="ECO:0000259" key="3">
    <source>
        <dbReference type="Pfam" id="PF00172"/>
    </source>
</evidence>
<dbReference type="GO" id="GO:0001228">
    <property type="term" value="F:DNA-binding transcription activator activity, RNA polymerase II-specific"/>
    <property type="evidence" value="ECO:0007669"/>
    <property type="project" value="TreeGrafter"/>
</dbReference>
<feature type="domain" description="Zn(2)-C6 fungal-type" evidence="3">
    <location>
        <begin position="63"/>
        <end position="84"/>
    </location>
</feature>
<dbReference type="InterPro" id="IPR001138">
    <property type="entry name" value="Zn2Cys6_DnaBD"/>
</dbReference>
<evidence type="ECO:0000313" key="4">
    <source>
        <dbReference type="EMBL" id="UQC85900.1"/>
    </source>
</evidence>
<name>A0A9Q8SZC3_9PEZI</name>
<dbReference type="PANTHER" id="PTHR47784:SF5">
    <property type="entry name" value="STEROL UPTAKE CONTROL PROTEIN 2"/>
    <property type="match status" value="1"/>
</dbReference>
<protein>
    <submittedName>
        <fullName evidence="4">Fungal Zn binuclear cluster domain-containing protein</fullName>
    </submittedName>
</protein>
<dbReference type="AlphaFoldDB" id="A0A9Q8SZC3"/>
<dbReference type="PANTHER" id="PTHR47784">
    <property type="entry name" value="STEROL UPTAKE CONTROL PROTEIN 2"/>
    <property type="match status" value="1"/>
</dbReference>
<feature type="region of interest" description="Disordered" evidence="2">
    <location>
        <begin position="86"/>
        <end position="162"/>
    </location>
</feature>
<dbReference type="Pfam" id="PF00172">
    <property type="entry name" value="Zn_clus"/>
    <property type="match status" value="1"/>
</dbReference>
<keyword evidence="5" id="KW-1185">Reference proteome</keyword>
<dbReference type="RefSeq" id="XP_049147512.1">
    <property type="nucleotide sequence ID" value="XM_049290367.1"/>
</dbReference>
<dbReference type="InterPro" id="IPR053157">
    <property type="entry name" value="Sterol_Uptake_Regulator"/>
</dbReference>
<keyword evidence="1" id="KW-0539">Nucleus</keyword>